<dbReference type="GO" id="GO:1990112">
    <property type="term" value="C:RQC complex"/>
    <property type="evidence" value="ECO:0007669"/>
    <property type="project" value="TreeGrafter"/>
</dbReference>
<dbReference type="Pfam" id="PF04910">
    <property type="entry name" value="Tcf25"/>
    <property type="match status" value="2"/>
</dbReference>
<proteinExistence type="predicted"/>
<dbReference type="Proteomes" id="UP000005207">
    <property type="component" value="Linkage group LG1"/>
</dbReference>
<dbReference type="PANTHER" id="PTHR22684">
    <property type="entry name" value="NULP1-RELATED"/>
    <property type="match status" value="1"/>
</dbReference>
<keyword evidence="2" id="KW-1185">Reference proteome</keyword>
<name>A0A669B242_ORENI</name>
<dbReference type="Ensembl" id="ENSONIT00000088658.1">
    <property type="protein sequence ID" value="ENSONIP00000028573.1"/>
    <property type="gene ID" value="ENSONIG00000005649.2"/>
</dbReference>
<gene>
    <name evidence="1" type="primary">TCF25</name>
    <name evidence="1" type="synonym">tcf25</name>
</gene>
<dbReference type="AlphaFoldDB" id="A0A669B242"/>
<organism evidence="1 2">
    <name type="scientific">Oreochromis niloticus</name>
    <name type="common">Nile tilapia</name>
    <name type="synonym">Tilapia nilotica</name>
    <dbReference type="NCBI Taxonomy" id="8128"/>
    <lineage>
        <taxon>Eukaryota</taxon>
        <taxon>Metazoa</taxon>
        <taxon>Chordata</taxon>
        <taxon>Craniata</taxon>
        <taxon>Vertebrata</taxon>
        <taxon>Euteleostomi</taxon>
        <taxon>Actinopterygii</taxon>
        <taxon>Neopterygii</taxon>
        <taxon>Teleostei</taxon>
        <taxon>Neoteleostei</taxon>
        <taxon>Acanthomorphata</taxon>
        <taxon>Ovalentaria</taxon>
        <taxon>Cichlomorphae</taxon>
        <taxon>Cichliformes</taxon>
        <taxon>Cichlidae</taxon>
        <taxon>African cichlids</taxon>
        <taxon>Pseudocrenilabrinae</taxon>
        <taxon>Oreochromini</taxon>
        <taxon>Oreochromis</taxon>
    </lineage>
</organism>
<evidence type="ECO:0000313" key="2">
    <source>
        <dbReference type="Proteomes" id="UP000005207"/>
    </source>
</evidence>
<reference evidence="2" key="1">
    <citation type="submission" date="2012-01" db="EMBL/GenBank/DDBJ databases">
        <title>The Genome Sequence of Oreochromis niloticus (Nile Tilapia).</title>
        <authorList>
            <consortium name="Broad Institute Genome Assembly Team"/>
            <consortium name="Broad Institute Sequencing Platform"/>
            <person name="Di Palma F."/>
            <person name="Johnson J."/>
            <person name="Lander E.S."/>
            <person name="Lindblad-Toh K."/>
        </authorList>
    </citation>
    <scope>NUCLEOTIDE SEQUENCE [LARGE SCALE GENOMIC DNA]</scope>
</reference>
<dbReference type="PANTHER" id="PTHR22684:SF0">
    <property type="entry name" value="RIBOSOME QUALITY CONTROL COMPLEX SUBUNIT TCF25"/>
    <property type="match status" value="1"/>
</dbReference>
<dbReference type="GeneTree" id="ENSGT00390000005563"/>
<dbReference type="InterPro" id="IPR006994">
    <property type="entry name" value="TCF25/Rqc1"/>
</dbReference>
<reference evidence="1" key="2">
    <citation type="submission" date="2025-08" db="UniProtKB">
        <authorList>
            <consortium name="Ensembl"/>
        </authorList>
    </citation>
    <scope>IDENTIFICATION</scope>
</reference>
<reference evidence="1" key="3">
    <citation type="submission" date="2025-09" db="UniProtKB">
        <authorList>
            <consortium name="Ensembl"/>
        </authorList>
    </citation>
    <scope>IDENTIFICATION</scope>
</reference>
<accession>A0A669B242</accession>
<sequence length="451" mass="52654">VLGDQRPRQRNRQFHRTTWMTSPKDSWPRFSRPGISMTLLETKDGIHYFTFEHSREYQQVQFKFLDAVESMDPNNIVALLQLNPYHIDSLLQLSDVCRIQEDQEMARDLIERALYSFECAFHPLFSLTSGTSRLDYLRPENRAFYLALYKHMMFLEKRGCPRTALEYCKLILSTNLLSQELFVFAFQEHRNLSQLPNFAFSTALCYFHLSQQENIDPEESHKQRHKADELLQIALIMFPAVLMPLLDLCTVQPDAAVTSHSFFGPNSQIRQLPALAELTGLYVGRTYTLWREAAVMLWLEETVKEVLRRVDAKDPVVEDCQNKRKQRYQSAPRNIHRHVLLSEIKEATSTLPLEVTTQPVMGFDPLPPLDSVMSYTRPERQRVGASNESTLSLFFRSLLPNFNIQVMARAGQELNQEVNRLMVAMRDMLANIRFQEPPREDNPYRDDDEWD</sequence>
<protein>
    <submittedName>
        <fullName evidence="1">Transcription factor 25 (basic helix-loop-helix)</fullName>
    </submittedName>
</protein>
<evidence type="ECO:0000313" key="1">
    <source>
        <dbReference type="Ensembl" id="ENSONIP00000028573.1"/>
    </source>
</evidence>